<dbReference type="Proteomes" id="UP000238007">
    <property type="component" value="Unassembled WGS sequence"/>
</dbReference>
<keyword evidence="7" id="KW-1185">Reference proteome</keyword>
<reference evidence="6 7" key="1">
    <citation type="submission" date="2018-03" db="EMBL/GenBank/DDBJ databases">
        <title>Genomic Encyclopedia of Archaeal and Bacterial Type Strains, Phase II (KMG-II): from individual species to whole genera.</title>
        <authorList>
            <person name="Goeker M."/>
        </authorList>
    </citation>
    <scope>NUCLEOTIDE SEQUENCE [LARGE SCALE GENOMIC DNA]</scope>
    <source>
        <strain evidence="6 7">DSM 101533</strain>
    </source>
</reference>
<name>A0A2T0VTA3_9RHOB</name>
<dbReference type="InterPro" id="IPR036390">
    <property type="entry name" value="WH_DNA-bd_sf"/>
</dbReference>
<dbReference type="OrthoDB" id="8479870at2"/>
<evidence type="ECO:0000256" key="3">
    <source>
        <dbReference type="ARBA" id="ARBA00023125"/>
    </source>
</evidence>
<dbReference type="GO" id="GO:0043565">
    <property type="term" value="F:sequence-specific DNA binding"/>
    <property type="evidence" value="ECO:0007669"/>
    <property type="project" value="TreeGrafter"/>
</dbReference>
<evidence type="ECO:0000256" key="1">
    <source>
        <dbReference type="ARBA" id="ARBA00009437"/>
    </source>
</evidence>
<proteinExistence type="inferred from homology"/>
<dbReference type="PANTHER" id="PTHR30427:SF1">
    <property type="entry name" value="TRANSCRIPTIONAL ACTIVATOR PROTEIN LYSR"/>
    <property type="match status" value="1"/>
</dbReference>
<dbReference type="Pfam" id="PF03466">
    <property type="entry name" value="LysR_substrate"/>
    <property type="match status" value="1"/>
</dbReference>
<protein>
    <submittedName>
        <fullName evidence="6">DNA-binding transcriptional LysR family regulator</fullName>
    </submittedName>
</protein>
<evidence type="ECO:0000256" key="2">
    <source>
        <dbReference type="ARBA" id="ARBA00023015"/>
    </source>
</evidence>
<dbReference type="AlphaFoldDB" id="A0A2T0VTA3"/>
<organism evidence="6 7">
    <name type="scientific">Yoonia maritima</name>
    <dbReference type="NCBI Taxonomy" id="1435347"/>
    <lineage>
        <taxon>Bacteria</taxon>
        <taxon>Pseudomonadati</taxon>
        <taxon>Pseudomonadota</taxon>
        <taxon>Alphaproteobacteria</taxon>
        <taxon>Rhodobacterales</taxon>
        <taxon>Paracoccaceae</taxon>
        <taxon>Yoonia</taxon>
    </lineage>
</organism>
<keyword evidence="3 6" id="KW-0238">DNA-binding</keyword>
<dbReference type="InterPro" id="IPR036388">
    <property type="entry name" value="WH-like_DNA-bd_sf"/>
</dbReference>
<dbReference type="InterPro" id="IPR000847">
    <property type="entry name" value="LysR_HTH_N"/>
</dbReference>
<keyword evidence="2" id="KW-0805">Transcription regulation</keyword>
<dbReference type="Pfam" id="PF00126">
    <property type="entry name" value="HTH_1"/>
    <property type="match status" value="1"/>
</dbReference>
<dbReference type="Gene3D" id="3.40.190.290">
    <property type="match status" value="1"/>
</dbReference>
<dbReference type="PROSITE" id="PS50931">
    <property type="entry name" value="HTH_LYSR"/>
    <property type="match status" value="1"/>
</dbReference>
<dbReference type="SUPFAM" id="SSF46785">
    <property type="entry name" value="Winged helix' DNA-binding domain"/>
    <property type="match status" value="1"/>
</dbReference>
<sequence length="318" mass="35131">MKLEYTAILMNLRALQLFRHIVLTGALSEASDRLNISVSAASRLLSQLESDVGLTLFSRKRRRLELTEEGQLFFRQVANTLIGIDEIPRVASDIRGRAQDWLSIVTAAPMANGLVVPALARLSDDLPQLQCTVNVENRFDIESKVSVRGYNLGLISLPVENAIIDLQIVQFLRSRLCVLLPDTHSLAQQNVVSAKDLADQAFVTLAPGQRWRDRLEELMGRAGHPFSVAFETGSTVVTVEMVRAGLGITLIDRVCAPPSLESGLVLRPIEGEHWITYASLHPPGPRAPFAERFLDAVSDHIEELCSAEPQARDLLELI</sequence>
<evidence type="ECO:0000259" key="5">
    <source>
        <dbReference type="PROSITE" id="PS50931"/>
    </source>
</evidence>
<dbReference type="SUPFAM" id="SSF53850">
    <property type="entry name" value="Periplasmic binding protein-like II"/>
    <property type="match status" value="1"/>
</dbReference>
<dbReference type="Gene3D" id="1.10.10.10">
    <property type="entry name" value="Winged helix-like DNA-binding domain superfamily/Winged helix DNA-binding domain"/>
    <property type="match status" value="1"/>
</dbReference>
<dbReference type="InterPro" id="IPR005119">
    <property type="entry name" value="LysR_subst-bd"/>
</dbReference>
<evidence type="ECO:0000313" key="7">
    <source>
        <dbReference type="Proteomes" id="UP000238007"/>
    </source>
</evidence>
<keyword evidence="4" id="KW-0804">Transcription</keyword>
<gene>
    <name evidence="6" type="ORF">CLV80_1197</name>
</gene>
<dbReference type="EMBL" id="PVTP01000019">
    <property type="protein sequence ID" value="PRY74334.1"/>
    <property type="molecule type" value="Genomic_DNA"/>
</dbReference>
<dbReference type="PANTHER" id="PTHR30427">
    <property type="entry name" value="TRANSCRIPTIONAL ACTIVATOR PROTEIN LYSR"/>
    <property type="match status" value="1"/>
</dbReference>
<dbReference type="GO" id="GO:0010628">
    <property type="term" value="P:positive regulation of gene expression"/>
    <property type="evidence" value="ECO:0007669"/>
    <property type="project" value="TreeGrafter"/>
</dbReference>
<comment type="caution">
    <text evidence="6">The sequence shown here is derived from an EMBL/GenBank/DDBJ whole genome shotgun (WGS) entry which is preliminary data.</text>
</comment>
<dbReference type="GO" id="GO:0003700">
    <property type="term" value="F:DNA-binding transcription factor activity"/>
    <property type="evidence" value="ECO:0007669"/>
    <property type="project" value="InterPro"/>
</dbReference>
<evidence type="ECO:0000256" key="4">
    <source>
        <dbReference type="ARBA" id="ARBA00023163"/>
    </source>
</evidence>
<feature type="domain" description="HTH lysR-type" evidence="5">
    <location>
        <begin position="10"/>
        <end position="67"/>
    </location>
</feature>
<accession>A0A2T0VTA3</accession>
<evidence type="ECO:0000313" key="6">
    <source>
        <dbReference type="EMBL" id="PRY74334.1"/>
    </source>
</evidence>
<comment type="similarity">
    <text evidence="1">Belongs to the LysR transcriptional regulatory family.</text>
</comment>
<dbReference type="RefSeq" id="WP_106359306.1">
    <property type="nucleotide sequence ID" value="NZ_PVTP01000019.1"/>
</dbReference>